<sequence>VVHSVKGRQRDRGGRGDRGSPGHRLDRVSFVTLRSNSSNVTSNRMTVQGIPKVARVACGEHHTLAICEKGNVFAWGAGTYGQLGDGNCEVSFLLPYREINSFGVPIQQVACGHYHSLALCEDGALYSWGQNSYGQLGLGGMFYSQLSPNLVASLSGIPLAQIAAGGAHSFALSLSGAVFSWGNNNCGQLGLSNTEKTFTPRSVTPLKRLSLNVTYIACGGEHTALLTKDGSMFTCGNGENGQLGYNAPTNAVVFQRVERLQGEVSQIACGR</sequence>
<dbReference type="Ensembl" id="ENSCMIT00000025915.1">
    <property type="protein sequence ID" value="ENSCMIP00000025496.1"/>
    <property type="gene ID" value="ENSCMIG00000011202.1"/>
</dbReference>
<dbReference type="GeneTree" id="ENSGT00940000163989"/>
<protein>
    <submittedName>
        <fullName evidence="4">Uncharacterized protein</fullName>
    </submittedName>
</protein>
<dbReference type="Pfam" id="PF00415">
    <property type="entry name" value="RCC1"/>
    <property type="match status" value="4"/>
</dbReference>
<dbReference type="Gene3D" id="2.130.10.30">
    <property type="entry name" value="Regulator of chromosome condensation 1/beta-lactamase-inhibitor protein II"/>
    <property type="match status" value="2"/>
</dbReference>
<dbReference type="PANTHER" id="PTHR22872">
    <property type="entry name" value="BTK-BINDING PROTEIN-RELATED"/>
    <property type="match status" value="1"/>
</dbReference>
<dbReference type="PRINTS" id="PR00633">
    <property type="entry name" value="RCCNDNSATION"/>
</dbReference>
<dbReference type="Proteomes" id="UP000314986">
    <property type="component" value="Unassembled WGS sequence"/>
</dbReference>
<organism evidence="4 5">
    <name type="scientific">Callorhinchus milii</name>
    <name type="common">Ghost shark</name>
    <dbReference type="NCBI Taxonomy" id="7868"/>
    <lineage>
        <taxon>Eukaryota</taxon>
        <taxon>Metazoa</taxon>
        <taxon>Chordata</taxon>
        <taxon>Craniata</taxon>
        <taxon>Vertebrata</taxon>
        <taxon>Chondrichthyes</taxon>
        <taxon>Holocephali</taxon>
        <taxon>Chimaeriformes</taxon>
        <taxon>Callorhinchidae</taxon>
        <taxon>Callorhinchus</taxon>
    </lineage>
</organism>
<dbReference type="STRING" id="7868.ENSCMIP00000025496"/>
<dbReference type="InParanoid" id="A0A4W3IDD3"/>
<feature type="region of interest" description="Disordered" evidence="3">
    <location>
        <begin position="1"/>
        <end position="24"/>
    </location>
</feature>
<dbReference type="InterPro" id="IPR051625">
    <property type="entry name" value="Signaling_Regulatory_Domain"/>
</dbReference>
<feature type="repeat" description="RCC1" evidence="2">
    <location>
        <begin position="123"/>
        <end position="175"/>
    </location>
</feature>
<evidence type="ECO:0000313" key="5">
    <source>
        <dbReference type="Proteomes" id="UP000314986"/>
    </source>
</evidence>
<keyword evidence="1" id="KW-0677">Repeat</keyword>
<dbReference type="InterPro" id="IPR000408">
    <property type="entry name" value="Reg_chr_condens"/>
</dbReference>
<name>A0A4W3IDD3_CALMI</name>
<dbReference type="OMA" id="CNSENCL"/>
<reference evidence="4" key="5">
    <citation type="submission" date="2025-09" db="UniProtKB">
        <authorList>
            <consortium name="Ensembl"/>
        </authorList>
    </citation>
    <scope>IDENTIFICATION</scope>
</reference>
<dbReference type="SUPFAM" id="SSF50985">
    <property type="entry name" value="RCC1/BLIP-II"/>
    <property type="match status" value="1"/>
</dbReference>
<proteinExistence type="predicted"/>
<dbReference type="InterPro" id="IPR009091">
    <property type="entry name" value="RCC1/BLIP-II"/>
</dbReference>
<dbReference type="PROSITE" id="PS50012">
    <property type="entry name" value="RCC1_3"/>
    <property type="match status" value="4"/>
</dbReference>
<reference evidence="5" key="3">
    <citation type="journal article" date="2014" name="Nature">
        <title>Elephant shark genome provides unique insights into gnathostome evolution.</title>
        <authorList>
            <consortium name="International Elephant Shark Genome Sequencing Consortium"/>
            <person name="Venkatesh B."/>
            <person name="Lee A.P."/>
            <person name="Ravi V."/>
            <person name="Maurya A.K."/>
            <person name="Lian M.M."/>
            <person name="Swann J.B."/>
            <person name="Ohta Y."/>
            <person name="Flajnik M.F."/>
            <person name="Sutoh Y."/>
            <person name="Kasahara M."/>
            <person name="Hoon S."/>
            <person name="Gangu V."/>
            <person name="Roy S.W."/>
            <person name="Irimia M."/>
            <person name="Korzh V."/>
            <person name="Kondrychyn I."/>
            <person name="Lim Z.W."/>
            <person name="Tay B.H."/>
            <person name="Tohari S."/>
            <person name="Kong K.W."/>
            <person name="Ho S."/>
            <person name="Lorente-Galdos B."/>
            <person name="Quilez J."/>
            <person name="Marques-Bonet T."/>
            <person name="Raney B.J."/>
            <person name="Ingham P.W."/>
            <person name="Tay A."/>
            <person name="Hillier L.W."/>
            <person name="Minx P."/>
            <person name="Boehm T."/>
            <person name="Wilson R.K."/>
            <person name="Brenner S."/>
            <person name="Warren W.C."/>
        </authorList>
    </citation>
    <scope>NUCLEOTIDE SEQUENCE [LARGE SCALE GENOMIC DNA]</scope>
</reference>
<evidence type="ECO:0000256" key="1">
    <source>
        <dbReference type="ARBA" id="ARBA00022737"/>
    </source>
</evidence>
<accession>A0A4W3IDD3</accession>
<feature type="compositionally biased region" description="Basic and acidic residues" evidence="3">
    <location>
        <begin position="8"/>
        <end position="24"/>
    </location>
</feature>
<evidence type="ECO:0000256" key="3">
    <source>
        <dbReference type="SAM" id="MobiDB-lite"/>
    </source>
</evidence>
<reference evidence="5" key="2">
    <citation type="journal article" date="2007" name="PLoS Biol.">
        <title>Survey sequencing and comparative analysis of the elephant shark (Callorhinchus milii) genome.</title>
        <authorList>
            <person name="Venkatesh B."/>
            <person name="Kirkness E.F."/>
            <person name="Loh Y.H."/>
            <person name="Halpern A.L."/>
            <person name="Lee A.P."/>
            <person name="Johnson J."/>
            <person name="Dandona N."/>
            <person name="Viswanathan L.D."/>
            <person name="Tay A."/>
            <person name="Venter J.C."/>
            <person name="Strausberg R.L."/>
            <person name="Brenner S."/>
        </authorList>
    </citation>
    <scope>NUCLEOTIDE SEQUENCE [LARGE SCALE GENOMIC DNA]</scope>
</reference>
<reference evidence="4" key="4">
    <citation type="submission" date="2025-08" db="UniProtKB">
        <authorList>
            <consortium name="Ensembl"/>
        </authorList>
    </citation>
    <scope>IDENTIFICATION</scope>
</reference>
<evidence type="ECO:0000313" key="4">
    <source>
        <dbReference type="Ensembl" id="ENSCMIP00000025496.1"/>
    </source>
</evidence>
<dbReference type="AlphaFoldDB" id="A0A4W3IDD3"/>
<dbReference type="PROSITE" id="PS00626">
    <property type="entry name" value="RCC1_2"/>
    <property type="match status" value="3"/>
</dbReference>
<feature type="repeat" description="RCC1" evidence="2">
    <location>
        <begin position="176"/>
        <end position="229"/>
    </location>
</feature>
<reference evidence="5" key="1">
    <citation type="journal article" date="2006" name="Science">
        <title>Ancient noncoding elements conserved in the human genome.</title>
        <authorList>
            <person name="Venkatesh B."/>
            <person name="Kirkness E.F."/>
            <person name="Loh Y.H."/>
            <person name="Halpern A.L."/>
            <person name="Lee A.P."/>
            <person name="Johnson J."/>
            <person name="Dandona N."/>
            <person name="Viswanathan L.D."/>
            <person name="Tay A."/>
            <person name="Venter J.C."/>
            <person name="Strausberg R.L."/>
            <person name="Brenner S."/>
        </authorList>
    </citation>
    <scope>NUCLEOTIDE SEQUENCE [LARGE SCALE GENOMIC DNA]</scope>
</reference>
<feature type="repeat" description="RCC1" evidence="2">
    <location>
        <begin position="230"/>
        <end position="271"/>
    </location>
</feature>
<feature type="repeat" description="RCC1" evidence="2">
    <location>
        <begin position="70"/>
        <end position="122"/>
    </location>
</feature>
<keyword evidence="5" id="KW-1185">Reference proteome</keyword>
<evidence type="ECO:0000256" key="2">
    <source>
        <dbReference type="PROSITE-ProRule" id="PRU00235"/>
    </source>
</evidence>